<dbReference type="AlphaFoldDB" id="A0A138ZYP1"/>
<feature type="region of interest" description="Disordered" evidence="1">
    <location>
        <begin position="60"/>
        <end position="159"/>
    </location>
</feature>
<feature type="chain" id="PRO_5007295809" evidence="2">
    <location>
        <begin position="23"/>
        <end position="415"/>
    </location>
</feature>
<feature type="compositionally biased region" description="Low complexity" evidence="1">
    <location>
        <begin position="310"/>
        <end position="327"/>
    </location>
</feature>
<sequence length="415" mass="43380">MARHWIAFVLVWVATLAIHVRAQYYLCFSAADCPVVSTCTANCVFFICTWSNCRVPPPPPPRLPSPTPPPPSRAPPPHLPPTFPAPPPPALPPPSPPPALPRPPPPSIPPPPPPPPPAQIPPQVPPPPPPPLPPVASLSEVRSPSSSSSPSFPTSSISSPFTNGTVSAKSLTSPPLFGVVSDATTRSVFGTPTIPAVPTISSNQMLPPPPAVAADQGSPIPTVVGSVVSLLFVTVVIIAYSRRVNRHAPAADETPTTYHPVSSQNLGYYASPAQAGVSGMGMNTGMGMGAGLNFDGPASLLLGPSVMLTSPASSTTVPPRRSSSSAAQWKADHAARRERDGSPPRSEETADVKQPVFLAPVRYYGVPAPSSPSRRARAERAPRPISSTSSDDGWWRTVVLSPEKLVPERRASVGE</sequence>
<gene>
    <name evidence="3" type="ORF">M427DRAFT_160424</name>
</gene>
<feature type="compositionally biased region" description="Basic and acidic residues" evidence="1">
    <location>
        <begin position="330"/>
        <end position="351"/>
    </location>
</feature>
<feature type="compositionally biased region" description="Low complexity" evidence="1">
    <location>
        <begin position="137"/>
        <end position="159"/>
    </location>
</feature>
<dbReference type="EMBL" id="KQ965857">
    <property type="protein sequence ID" value="KXS09610.1"/>
    <property type="molecule type" value="Genomic_DNA"/>
</dbReference>
<accession>A0A138ZYP1</accession>
<dbReference type="Proteomes" id="UP000070544">
    <property type="component" value="Unassembled WGS sequence"/>
</dbReference>
<reference evidence="3 4" key="1">
    <citation type="journal article" date="2015" name="Genome Biol. Evol.">
        <title>Phylogenomic analyses indicate that early fungi evolved digesting cell walls of algal ancestors of land plants.</title>
        <authorList>
            <person name="Chang Y."/>
            <person name="Wang S."/>
            <person name="Sekimoto S."/>
            <person name="Aerts A.L."/>
            <person name="Choi C."/>
            <person name="Clum A."/>
            <person name="LaButti K.M."/>
            <person name="Lindquist E.A."/>
            <person name="Yee Ngan C."/>
            <person name="Ohm R.A."/>
            <person name="Salamov A.A."/>
            <person name="Grigoriev I.V."/>
            <person name="Spatafora J.W."/>
            <person name="Berbee M.L."/>
        </authorList>
    </citation>
    <scope>NUCLEOTIDE SEQUENCE [LARGE SCALE GENOMIC DNA]</scope>
    <source>
        <strain evidence="3 4">JEL478</strain>
    </source>
</reference>
<dbReference type="OMA" id="MARHWIA"/>
<evidence type="ECO:0000256" key="2">
    <source>
        <dbReference type="SAM" id="SignalP"/>
    </source>
</evidence>
<evidence type="ECO:0000313" key="4">
    <source>
        <dbReference type="Proteomes" id="UP000070544"/>
    </source>
</evidence>
<proteinExistence type="predicted"/>
<dbReference type="PRINTS" id="PR01217">
    <property type="entry name" value="PRICHEXTENSN"/>
</dbReference>
<feature type="compositionally biased region" description="Pro residues" evidence="1">
    <location>
        <begin position="60"/>
        <end position="134"/>
    </location>
</feature>
<evidence type="ECO:0000256" key="1">
    <source>
        <dbReference type="SAM" id="MobiDB-lite"/>
    </source>
</evidence>
<keyword evidence="2" id="KW-0732">Signal</keyword>
<evidence type="ECO:0000313" key="3">
    <source>
        <dbReference type="EMBL" id="KXS09610.1"/>
    </source>
</evidence>
<keyword evidence="4" id="KW-1185">Reference proteome</keyword>
<name>A0A138ZYP1_GONPJ</name>
<feature type="signal peptide" evidence="2">
    <location>
        <begin position="1"/>
        <end position="22"/>
    </location>
</feature>
<feature type="region of interest" description="Disordered" evidence="1">
    <location>
        <begin position="310"/>
        <end position="393"/>
    </location>
</feature>
<dbReference type="STRING" id="1344416.A0A138ZYP1"/>
<organism evidence="3 4">
    <name type="scientific">Gonapodya prolifera (strain JEL478)</name>
    <name type="common">Monoblepharis prolifera</name>
    <dbReference type="NCBI Taxonomy" id="1344416"/>
    <lineage>
        <taxon>Eukaryota</taxon>
        <taxon>Fungi</taxon>
        <taxon>Fungi incertae sedis</taxon>
        <taxon>Chytridiomycota</taxon>
        <taxon>Chytridiomycota incertae sedis</taxon>
        <taxon>Monoblepharidomycetes</taxon>
        <taxon>Monoblepharidales</taxon>
        <taxon>Gonapodyaceae</taxon>
        <taxon>Gonapodya</taxon>
    </lineage>
</organism>
<protein>
    <submittedName>
        <fullName evidence="3">Uncharacterized protein</fullName>
    </submittedName>
</protein>